<dbReference type="GO" id="GO:0005886">
    <property type="term" value="C:plasma membrane"/>
    <property type="evidence" value="ECO:0007669"/>
    <property type="project" value="TreeGrafter"/>
</dbReference>
<name>A0AAV6GWQ2_9TELE</name>
<evidence type="ECO:0000259" key="5">
    <source>
        <dbReference type="SMART" id="SM00406"/>
    </source>
</evidence>
<comment type="subcellular location">
    <subcellularLocation>
        <location evidence="1">Membrane</location>
    </subcellularLocation>
</comment>
<proteinExistence type="predicted"/>
<evidence type="ECO:0000313" key="7">
    <source>
        <dbReference type="EMBL" id="KAG5278165.1"/>
    </source>
</evidence>
<feature type="transmembrane region" description="Helical" evidence="4">
    <location>
        <begin position="188"/>
        <end position="211"/>
    </location>
</feature>
<accession>A0AAV6GWQ2</accession>
<dbReference type="Proteomes" id="UP000823561">
    <property type="component" value="Chromosome 7"/>
</dbReference>
<dbReference type="InterPro" id="IPR036179">
    <property type="entry name" value="Ig-like_dom_sf"/>
</dbReference>
<protein>
    <submittedName>
        <fullName evidence="7">Uncharacterized protein</fullName>
    </submittedName>
</protein>
<keyword evidence="2 4" id="KW-0812">Transmembrane</keyword>
<keyword evidence="8" id="KW-1185">Reference proteome</keyword>
<evidence type="ECO:0000256" key="2">
    <source>
        <dbReference type="ARBA" id="ARBA00022692"/>
    </source>
</evidence>
<evidence type="ECO:0000256" key="1">
    <source>
        <dbReference type="ARBA" id="ARBA00004370"/>
    </source>
</evidence>
<comment type="caution">
    <text evidence="7">The sequence shown here is derived from an EMBL/GenBank/DDBJ whole genome shotgun (WGS) entry which is preliminary data.</text>
</comment>
<dbReference type="EMBL" id="JADWDJ010000007">
    <property type="protein sequence ID" value="KAG5278165.1"/>
    <property type="molecule type" value="Genomic_DNA"/>
</dbReference>
<feature type="domain" description="Immunoglobulin" evidence="6">
    <location>
        <begin position="22"/>
        <end position="84"/>
    </location>
</feature>
<dbReference type="PANTHER" id="PTHR11860">
    <property type="entry name" value="POLYMERIC-IMMUNOGLOBULIN RECEPTOR"/>
    <property type="match status" value="1"/>
</dbReference>
<evidence type="ECO:0000256" key="4">
    <source>
        <dbReference type="SAM" id="Phobius"/>
    </source>
</evidence>
<dbReference type="AlphaFoldDB" id="A0AAV6GWQ2"/>
<dbReference type="GO" id="GO:0004888">
    <property type="term" value="F:transmembrane signaling receptor activity"/>
    <property type="evidence" value="ECO:0007669"/>
    <property type="project" value="TreeGrafter"/>
</dbReference>
<sequence>MKCPYGSRFEKNAKYLQKLGSPTSLIQTEHDQVRADNGKFFLYDNTSDNEVTVTIRGLEADDSGKYRCGIKDNDPYREWPLAVKSLISVSGFKGHTLNIPCKYQNTSGAYRKHFCRGKDPRKCLEEGVLSEDRVSLRDIAADQVFTVTISNLTAEDAGIYWCVVIIDNSGPDFTSAVQLTIKKDLSHVMVSVAVSLAVVALLIGMVILIVCRKRRSKTGGRGTNIDQDTSIRTMVQTKQDGKENTTDVSTNLKTPLNTASATAYLSTSPTDMVTYSSVSFQNSPSDTVTDSSFSFQNSPSDTVTYSSVSFQKSAAGRSVSGGDYLKAIGDPACEYAHIKYSADSK</sequence>
<dbReference type="Pfam" id="PF07686">
    <property type="entry name" value="V-set"/>
    <property type="match status" value="1"/>
</dbReference>
<gene>
    <name evidence="7" type="ORF">AALO_G00095910</name>
</gene>
<evidence type="ECO:0000313" key="8">
    <source>
        <dbReference type="Proteomes" id="UP000823561"/>
    </source>
</evidence>
<dbReference type="InterPro" id="IPR013106">
    <property type="entry name" value="Ig_V-set"/>
</dbReference>
<feature type="domain" description="Immunoglobulin" evidence="6">
    <location>
        <begin position="86"/>
        <end position="182"/>
    </location>
</feature>
<dbReference type="SUPFAM" id="SSF48726">
    <property type="entry name" value="Immunoglobulin"/>
    <property type="match status" value="2"/>
</dbReference>
<feature type="domain" description="Immunoglobulin V-set" evidence="5">
    <location>
        <begin position="96"/>
        <end position="164"/>
    </location>
</feature>
<dbReference type="PANTHER" id="PTHR11860:SF118">
    <property type="entry name" value="CMRF35-LIKE MOLECULE 3-RELATED"/>
    <property type="match status" value="1"/>
</dbReference>
<evidence type="ECO:0000256" key="3">
    <source>
        <dbReference type="ARBA" id="ARBA00023136"/>
    </source>
</evidence>
<organism evidence="7 8">
    <name type="scientific">Alosa alosa</name>
    <name type="common">allis shad</name>
    <dbReference type="NCBI Taxonomy" id="278164"/>
    <lineage>
        <taxon>Eukaryota</taxon>
        <taxon>Metazoa</taxon>
        <taxon>Chordata</taxon>
        <taxon>Craniata</taxon>
        <taxon>Vertebrata</taxon>
        <taxon>Euteleostomi</taxon>
        <taxon>Actinopterygii</taxon>
        <taxon>Neopterygii</taxon>
        <taxon>Teleostei</taxon>
        <taxon>Clupei</taxon>
        <taxon>Clupeiformes</taxon>
        <taxon>Clupeoidei</taxon>
        <taxon>Clupeidae</taxon>
        <taxon>Alosa</taxon>
    </lineage>
</organism>
<evidence type="ECO:0000259" key="6">
    <source>
        <dbReference type="SMART" id="SM00409"/>
    </source>
</evidence>
<dbReference type="Gene3D" id="2.60.40.10">
    <property type="entry name" value="Immunoglobulins"/>
    <property type="match status" value="2"/>
</dbReference>
<dbReference type="SMART" id="SM00406">
    <property type="entry name" value="IGv"/>
    <property type="match status" value="1"/>
</dbReference>
<dbReference type="SMART" id="SM00409">
    <property type="entry name" value="IG"/>
    <property type="match status" value="2"/>
</dbReference>
<reference evidence="7" key="1">
    <citation type="submission" date="2020-10" db="EMBL/GenBank/DDBJ databases">
        <title>Chromosome-scale genome assembly of the Allis shad, Alosa alosa.</title>
        <authorList>
            <person name="Margot Z."/>
            <person name="Christophe K."/>
            <person name="Cabau C."/>
            <person name="Louis A."/>
            <person name="Berthelot C."/>
            <person name="Parey E."/>
            <person name="Roest Crollius H."/>
            <person name="Montfort J."/>
            <person name="Robinson-Rechavi M."/>
            <person name="Bucao C."/>
            <person name="Bouchez O."/>
            <person name="Gislard M."/>
            <person name="Lluch J."/>
            <person name="Milhes M."/>
            <person name="Lampietro C."/>
            <person name="Lopez Roques C."/>
            <person name="Donnadieu C."/>
            <person name="Braasch I."/>
            <person name="Desvignes T."/>
            <person name="Postlethwait J."/>
            <person name="Bobe J."/>
            <person name="Guiguen Y."/>
        </authorList>
    </citation>
    <scope>NUCLEOTIDE SEQUENCE</scope>
    <source>
        <strain evidence="7">M-15738</strain>
        <tissue evidence="7">Blood</tissue>
    </source>
</reference>
<dbReference type="InterPro" id="IPR013783">
    <property type="entry name" value="Ig-like_fold"/>
</dbReference>
<dbReference type="InterPro" id="IPR050671">
    <property type="entry name" value="CD300_family_receptors"/>
</dbReference>
<keyword evidence="4" id="KW-1133">Transmembrane helix</keyword>
<dbReference type="InterPro" id="IPR003599">
    <property type="entry name" value="Ig_sub"/>
</dbReference>
<keyword evidence="3 4" id="KW-0472">Membrane</keyword>